<accession>A0ABN3C9G7</accession>
<evidence type="ECO:0000313" key="3">
    <source>
        <dbReference type="EMBL" id="GAA2206006.1"/>
    </source>
</evidence>
<dbReference type="InterPro" id="IPR036388">
    <property type="entry name" value="WH-like_DNA-bd_sf"/>
</dbReference>
<keyword evidence="4" id="KW-1185">Reference proteome</keyword>
<reference evidence="3 4" key="1">
    <citation type="journal article" date="2019" name="Int. J. Syst. Evol. Microbiol.">
        <title>The Global Catalogue of Microorganisms (GCM) 10K type strain sequencing project: providing services to taxonomists for standard genome sequencing and annotation.</title>
        <authorList>
            <consortium name="The Broad Institute Genomics Platform"/>
            <consortium name="The Broad Institute Genome Sequencing Center for Infectious Disease"/>
            <person name="Wu L."/>
            <person name="Ma J."/>
        </authorList>
    </citation>
    <scope>NUCLEOTIDE SEQUENCE [LARGE SCALE GENOMIC DNA]</scope>
    <source>
        <strain evidence="3 4">JCM 16114</strain>
    </source>
</reference>
<dbReference type="InterPro" id="IPR016032">
    <property type="entry name" value="Sig_transdc_resp-reg_C-effctor"/>
</dbReference>
<dbReference type="InterPro" id="IPR051797">
    <property type="entry name" value="TrmB-like"/>
</dbReference>
<gene>
    <name evidence="3" type="ORF">GCM10009850_014640</name>
</gene>
<comment type="caution">
    <text evidence="3">The sequence shown here is derived from an EMBL/GenBank/DDBJ whole genome shotgun (WGS) entry which is preliminary data.</text>
</comment>
<dbReference type="SMART" id="SM00421">
    <property type="entry name" value="HTH_LUXR"/>
    <property type="match status" value="1"/>
</dbReference>
<dbReference type="PANTHER" id="PTHR34293">
    <property type="entry name" value="HTH-TYPE TRANSCRIPTIONAL REGULATOR TRMBL2"/>
    <property type="match status" value="1"/>
</dbReference>
<evidence type="ECO:0000256" key="1">
    <source>
        <dbReference type="SAM" id="MobiDB-lite"/>
    </source>
</evidence>
<dbReference type="SUPFAM" id="SSF46894">
    <property type="entry name" value="C-terminal effector domain of the bipartite response regulators"/>
    <property type="match status" value="1"/>
</dbReference>
<dbReference type="Gene3D" id="1.10.10.10">
    <property type="entry name" value="Winged helix-like DNA-binding domain superfamily/Winged helix DNA-binding domain"/>
    <property type="match status" value="2"/>
</dbReference>
<name>A0ABN3C9G7_9ACTN</name>
<sequence>MQSRFGAEDGYVAFGPIFSPILVGDPGEQRETGTVLEALGLTAGEEAVYRLLVDAPRSVSDLATTLGRPPTAIETDLTTLTSRGLVSRHPDHRPDVHADVHANRHTDGHLDRHADVHPHRRTDGHPDRHPDRRTDGHPDRHADRRADGHRDRRPGSHPDGRPDRDTDRRADGRSGRQAGGQADRRADGREGHRADGGADRHGDRYAAAPPSVALGGLLTARREELRTAELAIVALAEQHRMAAAGRAVGDLIEVVTGVEAVRQRFLQIQWAARERVRSFSTAPFVAVPPSDNTAEDRGVDRGVEYQVAIEREVLATPGAVAGIVASVRKGVQVKVADKLPIKLMMADSELALVPLTTEPGGEPAAVLLHRSGLLTGVEALFEAVWQRAYPLRADALGELRESHEPEIGELDRKILALLLSGLTDEAVAGQLDLSLRTLQRRLRALMDLAGVRTRVQLGWHAARHDWA</sequence>
<dbReference type="InterPro" id="IPR000792">
    <property type="entry name" value="Tscrpt_reg_LuxR_C"/>
</dbReference>
<dbReference type="EMBL" id="BAAAQX010000003">
    <property type="protein sequence ID" value="GAA2206006.1"/>
    <property type="molecule type" value="Genomic_DNA"/>
</dbReference>
<feature type="compositionally biased region" description="Basic and acidic residues" evidence="1">
    <location>
        <begin position="106"/>
        <end position="174"/>
    </location>
</feature>
<evidence type="ECO:0000313" key="4">
    <source>
        <dbReference type="Proteomes" id="UP001499843"/>
    </source>
</evidence>
<feature type="compositionally biased region" description="Basic and acidic residues" evidence="1">
    <location>
        <begin position="182"/>
        <end position="204"/>
    </location>
</feature>
<evidence type="ECO:0000259" key="2">
    <source>
        <dbReference type="SMART" id="SM00421"/>
    </source>
</evidence>
<dbReference type="SUPFAM" id="SSF46785">
    <property type="entry name" value="Winged helix' DNA-binding domain"/>
    <property type="match status" value="1"/>
</dbReference>
<feature type="domain" description="HTH luxR-type" evidence="2">
    <location>
        <begin position="404"/>
        <end position="461"/>
    </location>
</feature>
<protein>
    <recommendedName>
        <fullName evidence="2">HTH luxR-type domain-containing protein</fullName>
    </recommendedName>
</protein>
<feature type="region of interest" description="Disordered" evidence="1">
    <location>
        <begin position="106"/>
        <end position="208"/>
    </location>
</feature>
<dbReference type="InterPro" id="IPR036390">
    <property type="entry name" value="WH_DNA-bd_sf"/>
</dbReference>
<dbReference type="PANTHER" id="PTHR34293:SF1">
    <property type="entry name" value="HTH-TYPE TRANSCRIPTIONAL REGULATOR TRMBL2"/>
    <property type="match status" value="1"/>
</dbReference>
<organism evidence="3 4">
    <name type="scientific">Nonomuraea monospora</name>
    <dbReference type="NCBI Taxonomy" id="568818"/>
    <lineage>
        <taxon>Bacteria</taxon>
        <taxon>Bacillati</taxon>
        <taxon>Actinomycetota</taxon>
        <taxon>Actinomycetes</taxon>
        <taxon>Streptosporangiales</taxon>
        <taxon>Streptosporangiaceae</taxon>
        <taxon>Nonomuraea</taxon>
    </lineage>
</organism>
<proteinExistence type="predicted"/>
<dbReference type="Proteomes" id="UP001499843">
    <property type="component" value="Unassembled WGS sequence"/>
</dbReference>